<keyword evidence="2" id="KW-0472">Membrane</keyword>
<feature type="transmembrane region" description="Helical" evidence="2">
    <location>
        <begin position="43"/>
        <end position="62"/>
    </location>
</feature>
<feature type="region of interest" description="Disordered" evidence="1">
    <location>
        <begin position="193"/>
        <end position="215"/>
    </location>
</feature>
<dbReference type="OrthoDB" id="103349at2759"/>
<feature type="compositionally biased region" description="Basic and acidic residues" evidence="1">
    <location>
        <begin position="378"/>
        <end position="390"/>
    </location>
</feature>
<evidence type="ECO:0000256" key="1">
    <source>
        <dbReference type="SAM" id="MobiDB-lite"/>
    </source>
</evidence>
<proteinExistence type="predicted"/>
<dbReference type="InterPro" id="IPR052701">
    <property type="entry name" value="GAG_Ulvan_Degrading_Sulfatases"/>
</dbReference>
<name>A0A6A5QTW9_AMPQU</name>
<organism evidence="4 5">
    <name type="scientific">Ampelomyces quisqualis</name>
    <name type="common">Powdery mildew agent</name>
    <dbReference type="NCBI Taxonomy" id="50730"/>
    <lineage>
        <taxon>Eukaryota</taxon>
        <taxon>Fungi</taxon>
        <taxon>Dikarya</taxon>
        <taxon>Ascomycota</taxon>
        <taxon>Pezizomycotina</taxon>
        <taxon>Dothideomycetes</taxon>
        <taxon>Pleosporomycetidae</taxon>
        <taxon>Pleosporales</taxon>
        <taxon>Pleosporineae</taxon>
        <taxon>Phaeosphaeriaceae</taxon>
        <taxon>Ampelomyces</taxon>
    </lineage>
</organism>
<evidence type="ECO:0000259" key="3">
    <source>
        <dbReference type="Pfam" id="PF00884"/>
    </source>
</evidence>
<evidence type="ECO:0000313" key="4">
    <source>
        <dbReference type="EMBL" id="KAF1918903.1"/>
    </source>
</evidence>
<reference evidence="4" key="1">
    <citation type="journal article" date="2020" name="Stud. Mycol.">
        <title>101 Dothideomycetes genomes: a test case for predicting lifestyles and emergence of pathogens.</title>
        <authorList>
            <person name="Haridas S."/>
            <person name="Albert R."/>
            <person name="Binder M."/>
            <person name="Bloem J."/>
            <person name="Labutti K."/>
            <person name="Salamov A."/>
            <person name="Andreopoulos B."/>
            <person name="Baker S."/>
            <person name="Barry K."/>
            <person name="Bills G."/>
            <person name="Bluhm B."/>
            <person name="Cannon C."/>
            <person name="Castanera R."/>
            <person name="Culley D."/>
            <person name="Daum C."/>
            <person name="Ezra D."/>
            <person name="Gonzalez J."/>
            <person name="Henrissat B."/>
            <person name="Kuo A."/>
            <person name="Liang C."/>
            <person name="Lipzen A."/>
            <person name="Lutzoni F."/>
            <person name="Magnuson J."/>
            <person name="Mondo S."/>
            <person name="Nolan M."/>
            <person name="Ohm R."/>
            <person name="Pangilinan J."/>
            <person name="Park H.-J."/>
            <person name="Ramirez L."/>
            <person name="Alfaro M."/>
            <person name="Sun H."/>
            <person name="Tritt A."/>
            <person name="Yoshinaga Y."/>
            <person name="Zwiers L.-H."/>
            <person name="Turgeon B."/>
            <person name="Goodwin S."/>
            <person name="Spatafora J."/>
            <person name="Crous P."/>
            <person name="Grigoriev I."/>
        </authorList>
    </citation>
    <scope>NUCLEOTIDE SEQUENCE</scope>
    <source>
        <strain evidence="4">HMLAC05119</strain>
    </source>
</reference>
<dbReference type="Pfam" id="PF00884">
    <property type="entry name" value="Sulfatase"/>
    <property type="match status" value="1"/>
</dbReference>
<feature type="compositionally biased region" description="Basic and acidic residues" evidence="1">
    <location>
        <begin position="324"/>
        <end position="335"/>
    </location>
</feature>
<dbReference type="Gene3D" id="3.40.720.10">
    <property type="entry name" value="Alkaline Phosphatase, subunit A"/>
    <property type="match status" value="1"/>
</dbReference>
<sequence length="972" mass="107928">MQLNYLAPFQAVARTKSQFALFFVAFFVAKLLHLGSHAGSLPIVLYLLYTPTFFLPDVLLLIGSKVIVYRLNGGQSSAIRKFFGGILALVTTACSAAQISFFVETGGEIQWMAASRVLGGTGGMGLLLSGLPSMIVAFMFLYATSLVISPKFYDAVNYVLGRISWAFRHSYLVIVKRQKVTEEHELLISILPDEHSTSSGNDEGSEEKSSPNKQLPSTTTAFVIAITTLAAAITVTILQSVRPMGPPYAHMSGSLPITIIEAAWSQPINSEFCLSHPVEVVLFPFDRFTKFFNMPQSLDWAPKAMICAKDNGSRPPPWAQFPGQHDRNDRMHDDPAVDVPWPPGRHPGPRDGEHPPGPPTPESAPHGPPPHGPPPPKHNVDDNFAHEHPPSAHGGRSFGGSICDPLKLSNLDADILNPLAAQIKAKKPKIKNVLLLTMESTRKDMFPFTKGSHAYDIVRSSYSSVNATGELDTKLRGFTDAASFLTGQHSGFDTLDRNASESSWKSSFKEGMGAININGAVSQAAYTLKSLLSSHCGVEPLAVDFAEETKGVIYQHCLSHVFKKMGSSVRKEKSDEKESRADQGKEIDHRLFPWASTMIQSVTDQYDSQDVLDRQMGFENVIAESTISDPTSDHYPPKMGFINYFGYAETETFDYLRDLFVNAKKTEERLFVSHLTSTPHHPFKTPRNWEGQTTYANQQHWRRADPFDDYMNTIQLQDQWISQIFQMLHDVGVLEETLVVMTGDHGLAFSSLDKSQSAVNNGHVSNFRIPILFVHPDLPRIQLNASVTPTSILPTVLDLLLETDSLAEPAAKVARDILPSYQGHSLIRDLDFRVDTADNASAKAFFQPFHFSAINPGGSLLAISDASTSFRLVLPLCSAIPLRFTDVSRDPYEWDPTTAWTMGELRAQIKVKYGARASEWAQLAGDLGRWWVWDQRERWGYWGEARETSRGGAEVGGDRGRIRKHHWWETKK</sequence>
<dbReference type="InterPro" id="IPR000917">
    <property type="entry name" value="Sulfatase_N"/>
</dbReference>
<keyword evidence="2" id="KW-0812">Transmembrane</keyword>
<accession>A0A6A5QTW9</accession>
<gene>
    <name evidence="4" type="ORF">BDU57DRAFT_468362</name>
</gene>
<evidence type="ECO:0000313" key="5">
    <source>
        <dbReference type="Proteomes" id="UP000800096"/>
    </source>
</evidence>
<evidence type="ECO:0000256" key="2">
    <source>
        <dbReference type="SAM" id="Phobius"/>
    </source>
</evidence>
<feature type="transmembrane region" description="Helical" evidence="2">
    <location>
        <begin position="82"/>
        <end position="103"/>
    </location>
</feature>
<keyword evidence="2" id="KW-1133">Transmembrane helix</keyword>
<feature type="domain" description="Sulfatase N-terminal" evidence="3">
    <location>
        <begin position="607"/>
        <end position="800"/>
    </location>
</feature>
<dbReference type="PANTHER" id="PTHR43751">
    <property type="entry name" value="SULFATASE"/>
    <property type="match status" value="1"/>
</dbReference>
<dbReference type="InterPro" id="IPR017850">
    <property type="entry name" value="Alkaline_phosphatase_core_sf"/>
</dbReference>
<feature type="transmembrane region" description="Helical" evidence="2">
    <location>
        <begin position="123"/>
        <end position="143"/>
    </location>
</feature>
<feature type="compositionally biased region" description="Pro residues" evidence="1">
    <location>
        <begin position="355"/>
        <end position="377"/>
    </location>
</feature>
<feature type="region of interest" description="Disordered" evidence="1">
    <location>
        <begin position="311"/>
        <end position="398"/>
    </location>
</feature>
<dbReference type="Proteomes" id="UP000800096">
    <property type="component" value="Unassembled WGS sequence"/>
</dbReference>
<dbReference type="EMBL" id="ML979133">
    <property type="protein sequence ID" value="KAF1918903.1"/>
    <property type="molecule type" value="Genomic_DNA"/>
</dbReference>
<dbReference type="AlphaFoldDB" id="A0A6A5QTW9"/>
<feature type="transmembrane region" description="Helical" evidence="2">
    <location>
        <begin position="20"/>
        <end position="37"/>
    </location>
</feature>
<protein>
    <submittedName>
        <fullName evidence="4">Alkaline-phosphatase-like protein</fullName>
    </submittedName>
</protein>
<feature type="transmembrane region" description="Helical" evidence="2">
    <location>
        <begin position="218"/>
        <end position="238"/>
    </location>
</feature>
<dbReference type="SUPFAM" id="SSF53649">
    <property type="entry name" value="Alkaline phosphatase-like"/>
    <property type="match status" value="1"/>
</dbReference>
<keyword evidence="5" id="KW-1185">Reference proteome</keyword>
<dbReference type="PANTHER" id="PTHR43751:SF3">
    <property type="entry name" value="SULFATASE N-TERMINAL DOMAIN-CONTAINING PROTEIN"/>
    <property type="match status" value="1"/>
</dbReference>